<protein>
    <submittedName>
        <fullName evidence="2">Uncharacterized protein</fullName>
    </submittedName>
</protein>
<name>A0A0F9BYC9_9ZZZZ</name>
<dbReference type="EMBL" id="LAZR01035652">
    <property type="protein sequence ID" value="KKL26940.1"/>
    <property type="molecule type" value="Genomic_DNA"/>
</dbReference>
<proteinExistence type="predicted"/>
<organism evidence="2">
    <name type="scientific">marine sediment metagenome</name>
    <dbReference type="NCBI Taxonomy" id="412755"/>
    <lineage>
        <taxon>unclassified sequences</taxon>
        <taxon>metagenomes</taxon>
        <taxon>ecological metagenomes</taxon>
    </lineage>
</organism>
<reference evidence="2" key="1">
    <citation type="journal article" date="2015" name="Nature">
        <title>Complex archaea that bridge the gap between prokaryotes and eukaryotes.</title>
        <authorList>
            <person name="Spang A."/>
            <person name="Saw J.H."/>
            <person name="Jorgensen S.L."/>
            <person name="Zaremba-Niedzwiedzka K."/>
            <person name="Martijn J."/>
            <person name="Lind A.E."/>
            <person name="van Eijk R."/>
            <person name="Schleper C."/>
            <person name="Guy L."/>
            <person name="Ettema T.J."/>
        </authorList>
    </citation>
    <scope>NUCLEOTIDE SEQUENCE</scope>
</reference>
<evidence type="ECO:0000256" key="1">
    <source>
        <dbReference type="SAM" id="MobiDB-lite"/>
    </source>
</evidence>
<comment type="caution">
    <text evidence="2">The sequence shown here is derived from an EMBL/GenBank/DDBJ whole genome shotgun (WGS) entry which is preliminary data.</text>
</comment>
<evidence type="ECO:0000313" key="2">
    <source>
        <dbReference type="EMBL" id="KKL26940.1"/>
    </source>
</evidence>
<sequence>MTKWRCHIKYRGWHVWGFHTCDTAEEAADLFQRDREYKGREWVKPASIVDADAMTMQEQEEQDKDETDWGKDRKTPEQQAMFEKEGLVHAERVMRRFHEANYYVSAPKLLTIDREAVKRAQEKRWQQMRDAGYGLDAEAERRFEAAACAIRAAKDGENDLIEEFAEFYRDFQRQYGIDPDATLPSPN</sequence>
<feature type="compositionally biased region" description="Basic and acidic residues" evidence="1">
    <location>
        <begin position="67"/>
        <end position="76"/>
    </location>
</feature>
<accession>A0A0F9BYC9</accession>
<dbReference type="AlphaFoldDB" id="A0A0F9BYC9"/>
<gene>
    <name evidence="2" type="ORF">LCGC14_2390210</name>
</gene>
<feature type="region of interest" description="Disordered" evidence="1">
    <location>
        <begin position="52"/>
        <end position="76"/>
    </location>
</feature>